<dbReference type="RefSeq" id="WP_129237564.1">
    <property type="nucleotide sequence ID" value="NZ_CP035464.1"/>
</dbReference>
<evidence type="ECO:0000313" key="1">
    <source>
        <dbReference type="EMBL" id="QAY33091.1"/>
    </source>
</evidence>
<sequence>MADAHMLIEDGSPAIVRCEAPYGIPIRWKKTGEGFEIRECGRSCVVIPTPTPGSVLQRGVVTAYVDGAEAEASCRITVLTPPIPLHTQAMGEPDNSPSVMANFVTFSLGDKDASPSVLVH</sequence>
<accession>A0A4P6DSX0</accession>
<dbReference type="AlphaFoldDB" id="A0A4P6DSX0"/>
<protein>
    <submittedName>
        <fullName evidence="1">Uncharacterized protein</fullName>
    </submittedName>
</protein>
<dbReference type="EMBL" id="CP035464">
    <property type="protein sequence ID" value="QAY33091.1"/>
    <property type="molecule type" value="Genomic_DNA"/>
</dbReference>
<gene>
    <name evidence="1" type="ORF">ESN35_06510</name>
</gene>
<name>A0A4P6DSX0_9BIFI</name>
<proteinExistence type="predicted"/>
<evidence type="ECO:0000313" key="2">
    <source>
        <dbReference type="Proteomes" id="UP000293589"/>
    </source>
</evidence>
<dbReference type="KEGG" id="bgx:ESN35_06510"/>
<reference evidence="1 2" key="1">
    <citation type="submission" date="2019-01" db="EMBL/GenBank/DDBJ databases">
        <title>Complete genome sequence of Bifidobacterium gallinarum CACC 514.</title>
        <authorList>
            <person name="Jung M."/>
        </authorList>
    </citation>
    <scope>NUCLEOTIDE SEQUENCE [LARGE SCALE GENOMIC DNA]</scope>
    <source>
        <strain evidence="1 2">CACC 514</strain>
    </source>
</reference>
<dbReference type="Proteomes" id="UP000293589">
    <property type="component" value="Chromosome"/>
</dbReference>
<organism evidence="1 2">
    <name type="scientific">Bifidobacterium pullorum subsp. gallinarum</name>
    <dbReference type="NCBI Taxonomy" id="78344"/>
    <lineage>
        <taxon>Bacteria</taxon>
        <taxon>Bacillati</taxon>
        <taxon>Actinomycetota</taxon>
        <taxon>Actinomycetes</taxon>
        <taxon>Bifidobacteriales</taxon>
        <taxon>Bifidobacteriaceae</taxon>
        <taxon>Bifidobacterium</taxon>
    </lineage>
</organism>